<protein>
    <submittedName>
        <fullName evidence="1">Uncharacterized protein</fullName>
    </submittedName>
</protein>
<dbReference type="AlphaFoldDB" id="A0A9P7K2T3"/>
<gene>
    <name evidence="1" type="ORF">H0H81_002725</name>
</gene>
<feature type="non-terminal residue" evidence="1">
    <location>
        <position position="1"/>
    </location>
</feature>
<reference evidence="1" key="1">
    <citation type="submission" date="2021-02" db="EMBL/GenBank/DDBJ databases">
        <authorList>
            <person name="Nieuwenhuis M."/>
            <person name="Van De Peppel L.J.J."/>
        </authorList>
    </citation>
    <scope>NUCLEOTIDE SEQUENCE</scope>
    <source>
        <strain evidence="1">D49</strain>
    </source>
</reference>
<keyword evidence="2" id="KW-1185">Reference proteome</keyword>
<name>A0A9P7K2T3_9AGAR</name>
<dbReference type="Proteomes" id="UP000717328">
    <property type="component" value="Unassembled WGS sequence"/>
</dbReference>
<dbReference type="EMBL" id="JABCKI010006527">
    <property type="protein sequence ID" value="KAG5634245.1"/>
    <property type="molecule type" value="Genomic_DNA"/>
</dbReference>
<evidence type="ECO:0000313" key="1">
    <source>
        <dbReference type="EMBL" id="KAG5634245.1"/>
    </source>
</evidence>
<reference evidence="1" key="2">
    <citation type="submission" date="2021-10" db="EMBL/GenBank/DDBJ databases">
        <title>Phylogenomics reveals ancestral predisposition of the termite-cultivated fungus Termitomyces towards a domesticated lifestyle.</title>
        <authorList>
            <person name="Auxier B."/>
            <person name="Grum-Grzhimaylo A."/>
            <person name="Cardenas M.E."/>
            <person name="Lodge J.D."/>
            <person name="Laessoe T."/>
            <person name="Pedersen O."/>
            <person name="Smith M.E."/>
            <person name="Kuyper T.W."/>
            <person name="Franco-Molano E.A."/>
            <person name="Baroni T.J."/>
            <person name="Aanen D.K."/>
        </authorList>
    </citation>
    <scope>NUCLEOTIDE SEQUENCE</scope>
    <source>
        <strain evidence="1">D49</strain>
    </source>
</reference>
<sequence>IPFFLHYHPAMGKDDPTLIGLALPRNALPFATNFPAHSSTSFPPAHTSSLEDFFFLLAPVGLQAS</sequence>
<organism evidence="1 2">
    <name type="scientific">Sphagnurus paluster</name>
    <dbReference type="NCBI Taxonomy" id="117069"/>
    <lineage>
        <taxon>Eukaryota</taxon>
        <taxon>Fungi</taxon>
        <taxon>Dikarya</taxon>
        <taxon>Basidiomycota</taxon>
        <taxon>Agaricomycotina</taxon>
        <taxon>Agaricomycetes</taxon>
        <taxon>Agaricomycetidae</taxon>
        <taxon>Agaricales</taxon>
        <taxon>Tricholomatineae</taxon>
        <taxon>Lyophyllaceae</taxon>
        <taxon>Sphagnurus</taxon>
    </lineage>
</organism>
<accession>A0A9P7K2T3</accession>
<proteinExistence type="predicted"/>
<comment type="caution">
    <text evidence="1">The sequence shown here is derived from an EMBL/GenBank/DDBJ whole genome shotgun (WGS) entry which is preliminary data.</text>
</comment>
<evidence type="ECO:0000313" key="2">
    <source>
        <dbReference type="Proteomes" id="UP000717328"/>
    </source>
</evidence>